<evidence type="ECO:0000313" key="3">
    <source>
        <dbReference type="Proteomes" id="UP000019473"/>
    </source>
</evidence>
<dbReference type="GeneID" id="19176018"/>
<accession>W9WKB4</accession>
<feature type="compositionally biased region" description="Polar residues" evidence="1">
    <location>
        <begin position="181"/>
        <end position="192"/>
    </location>
</feature>
<keyword evidence="3" id="KW-1185">Reference proteome</keyword>
<proteinExistence type="predicted"/>
<evidence type="ECO:0000313" key="2">
    <source>
        <dbReference type="EMBL" id="EXJ65066.1"/>
    </source>
</evidence>
<dbReference type="EMBL" id="AMGW01000001">
    <property type="protein sequence ID" value="EXJ65066.1"/>
    <property type="molecule type" value="Genomic_DNA"/>
</dbReference>
<comment type="caution">
    <text evidence="2">The sequence shown here is derived from an EMBL/GenBank/DDBJ whole genome shotgun (WGS) entry which is preliminary data.</text>
</comment>
<protein>
    <submittedName>
        <fullName evidence="2">Uncharacterized protein</fullName>
    </submittedName>
</protein>
<dbReference type="OrthoDB" id="10590070at2759"/>
<dbReference type="HOGENOM" id="CLU_1224649_0_0_1"/>
<feature type="compositionally biased region" description="Basic and acidic residues" evidence="1">
    <location>
        <begin position="91"/>
        <end position="120"/>
    </location>
</feature>
<dbReference type="Proteomes" id="UP000019473">
    <property type="component" value="Unassembled WGS sequence"/>
</dbReference>
<gene>
    <name evidence="2" type="ORF">A1O7_01406</name>
</gene>
<dbReference type="RefSeq" id="XP_007753633.1">
    <property type="nucleotide sequence ID" value="XM_007755443.1"/>
</dbReference>
<dbReference type="AlphaFoldDB" id="W9WKB4"/>
<evidence type="ECO:0000256" key="1">
    <source>
        <dbReference type="SAM" id="MobiDB-lite"/>
    </source>
</evidence>
<name>W9WKB4_9EURO</name>
<organism evidence="2 3">
    <name type="scientific">Cladophialophora yegresii CBS 114405</name>
    <dbReference type="NCBI Taxonomy" id="1182544"/>
    <lineage>
        <taxon>Eukaryota</taxon>
        <taxon>Fungi</taxon>
        <taxon>Dikarya</taxon>
        <taxon>Ascomycota</taxon>
        <taxon>Pezizomycotina</taxon>
        <taxon>Eurotiomycetes</taxon>
        <taxon>Chaetothyriomycetidae</taxon>
        <taxon>Chaetothyriales</taxon>
        <taxon>Herpotrichiellaceae</taxon>
        <taxon>Cladophialophora</taxon>
    </lineage>
</organism>
<feature type="region of interest" description="Disordered" evidence="1">
    <location>
        <begin position="91"/>
        <end position="226"/>
    </location>
</feature>
<sequence length="226" mass="25502">MKVSDIYYSLDQAQNPYPLTQVDFFHAKHRAVKKARADATAKGLPPPKSVASYMDIALVRNFGHYDDIGKFPNDPVARDLLRREAMEAVKAKRRRDAASKAHDEREEPQKQKSQHADTLHLRSQQQRISAREETKRRVREAFSWQPRTFTDRERAIHAPRKRKHADTADDGDANKMGAVSPASNSSKENSQAAYPAPGARKQRVVVQSDDEDKTSSLLVIDSDLTG</sequence>
<dbReference type="VEuPathDB" id="FungiDB:A1O7_01406"/>
<reference evidence="2 3" key="1">
    <citation type="submission" date="2013-03" db="EMBL/GenBank/DDBJ databases">
        <title>The Genome Sequence of Cladophialophora yegresii CBS 114405.</title>
        <authorList>
            <consortium name="The Broad Institute Genomics Platform"/>
            <person name="Cuomo C."/>
            <person name="de Hoog S."/>
            <person name="Gorbushina A."/>
            <person name="Walker B."/>
            <person name="Young S.K."/>
            <person name="Zeng Q."/>
            <person name="Gargeya S."/>
            <person name="Fitzgerald M."/>
            <person name="Haas B."/>
            <person name="Abouelleil A."/>
            <person name="Allen A.W."/>
            <person name="Alvarado L."/>
            <person name="Arachchi H.M."/>
            <person name="Berlin A.M."/>
            <person name="Chapman S.B."/>
            <person name="Gainer-Dewar J."/>
            <person name="Goldberg J."/>
            <person name="Griggs A."/>
            <person name="Gujja S."/>
            <person name="Hansen M."/>
            <person name="Howarth C."/>
            <person name="Imamovic A."/>
            <person name="Ireland A."/>
            <person name="Larimer J."/>
            <person name="McCowan C."/>
            <person name="Murphy C."/>
            <person name="Pearson M."/>
            <person name="Poon T.W."/>
            <person name="Priest M."/>
            <person name="Roberts A."/>
            <person name="Saif S."/>
            <person name="Shea T."/>
            <person name="Sisk P."/>
            <person name="Sykes S."/>
            <person name="Wortman J."/>
            <person name="Nusbaum C."/>
            <person name="Birren B."/>
        </authorList>
    </citation>
    <scope>NUCLEOTIDE SEQUENCE [LARGE SCALE GENOMIC DNA]</scope>
    <source>
        <strain evidence="2 3">CBS 114405</strain>
    </source>
</reference>